<dbReference type="GO" id="GO:0004521">
    <property type="term" value="F:RNA endonuclease activity"/>
    <property type="evidence" value="ECO:0007669"/>
    <property type="project" value="TreeGrafter"/>
</dbReference>
<dbReference type="InterPro" id="IPR036866">
    <property type="entry name" value="RibonucZ/Hydroxyglut_hydro"/>
</dbReference>
<sequence>MPTITFLGAAQTVTGSCHLLTFKNRRYLLDCGQFQGPWHIEKRNYEPIGLVPSALHGVILSHGHLDHCGRLPLICSAGFAGKIYCTHPTKDIAMLILLDSAHLLKEEFLWKRRKLERIGIKAKAPLYSVEDVWYCHENFATPVSFGQRIKLSRELELILHLNDAGHVLGSAQIYLDYRPKKGKPLKILYSGDLGDGGRPLVNDPTPPESPVDVLIMESTYGDREHRSYKDSIEEFREEVLRTIKNKGTVLIPTFALERAQEILYHIGQMKRERLISKNVPVFLNSPLAINITRVFLKHRSFCQKALVDDMQKRIPPFAFPGLKFTETAEESRMIHSVPSPKIVIAGSGMITGGRIKHHLKHDLWKENTTVIIVGYQARDTLGRKLIDGAKTVKIFGEEITVKARIVTINGFSAHAGKSQLIKYAQLARPKKVFLVHGEPDPLQHLKRSLKGVLPRSEIIIPEFKGQYRL</sequence>
<gene>
    <name evidence="4" type="ORF">DBT_0701</name>
</gene>
<dbReference type="InterPro" id="IPR001279">
    <property type="entry name" value="Metallo-B-lactamas"/>
</dbReference>
<dbReference type="PATRIC" id="fig|1156395.6.peg.712"/>
<dbReference type="GO" id="GO:0016787">
    <property type="term" value="F:hydrolase activity"/>
    <property type="evidence" value="ECO:0007669"/>
    <property type="project" value="UniProtKB-KW"/>
</dbReference>
<dbReference type="PANTHER" id="PTHR11203:SF37">
    <property type="entry name" value="INTEGRATOR COMPLEX SUBUNIT 11"/>
    <property type="match status" value="1"/>
</dbReference>
<feature type="domain" description="Metallo-beta-lactamase" evidence="2">
    <location>
        <begin position="14"/>
        <end position="243"/>
    </location>
</feature>
<dbReference type="Pfam" id="PF10996">
    <property type="entry name" value="Beta-Casp"/>
    <property type="match status" value="1"/>
</dbReference>
<dbReference type="Gene3D" id="3.60.15.10">
    <property type="entry name" value="Ribonuclease Z/Hydroxyacylglutathione hydrolase-like"/>
    <property type="match status" value="1"/>
</dbReference>
<feature type="domain" description="Beta-Casp" evidence="3">
    <location>
        <begin position="259"/>
        <end position="385"/>
    </location>
</feature>
<dbReference type="Pfam" id="PF07521">
    <property type="entry name" value="RMMBL"/>
    <property type="match status" value="1"/>
</dbReference>
<name>A0A1B9F780_9BACT</name>
<dbReference type="OrthoDB" id="9803916at2"/>
<dbReference type="PANTHER" id="PTHR11203">
    <property type="entry name" value="CLEAVAGE AND POLYADENYLATION SPECIFICITY FACTOR FAMILY MEMBER"/>
    <property type="match status" value="1"/>
</dbReference>
<dbReference type="AlphaFoldDB" id="A0A1B9F780"/>
<dbReference type="SUPFAM" id="SSF56281">
    <property type="entry name" value="Metallo-hydrolase/oxidoreductase"/>
    <property type="match status" value="1"/>
</dbReference>
<protein>
    <submittedName>
        <fullName evidence="4">Metallo-beta-lactamase family protein, RNA-specific</fullName>
    </submittedName>
</protein>
<evidence type="ECO:0000259" key="3">
    <source>
        <dbReference type="SMART" id="SM01027"/>
    </source>
</evidence>
<dbReference type="InterPro" id="IPR050698">
    <property type="entry name" value="MBL"/>
</dbReference>
<proteinExistence type="predicted"/>
<dbReference type="STRING" id="1156395.DBT_0701"/>
<organism evidence="4 5">
    <name type="scientific">Dissulfuribacter thermophilus</name>
    <dbReference type="NCBI Taxonomy" id="1156395"/>
    <lineage>
        <taxon>Bacteria</taxon>
        <taxon>Pseudomonadati</taxon>
        <taxon>Thermodesulfobacteriota</taxon>
        <taxon>Dissulfuribacteria</taxon>
        <taxon>Dissulfuribacterales</taxon>
        <taxon>Dissulfuribacteraceae</taxon>
        <taxon>Dissulfuribacter</taxon>
    </lineage>
</organism>
<dbReference type="Gene3D" id="3.40.50.10890">
    <property type="match status" value="1"/>
</dbReference>
<keyword evidence="1" id="KW-0378">Hydrolase</keyword>
<comment type="caution">
    <text evidence="4">The sequence shown here is derived from an EMBL/GenBank/DDBJ whole genome shotgun (WGS) entry which is preliminary data.</text>
</comment>
<evidence type="ECO:0000313" key="4">
    <source>
        <dbReference type="EMBL" id="OCC15776.1"/>
    </source>
</evidence>
<dbReference type="InterPro" id="IPR011108">
    <property type="entry name" value="RMMBL"/>
</dbReference>
<dbReference type="SMART" id="SM01027">
    <property type="entry name" value="Beta-Casp"/>
    <property type="match status" value="1"/>
</dbReference>
<evidence type="ECO:0000313" key="5">
    <source>
        <dbReference type="Proteomes" id="UP000093080"/>
    </source>
</evidence>
<dbReference type="Pfam" id="PF00753">
    <property type="entry name" value="Lactamase_B"/>
    <property type="match status" value="1"/>
</dbReference>
<evidence type="ECO:0000259" key="2">
    <source>
        <dbReference type="SMART" id="SM00849"/>
    </source>
</evidence>
<dbReference type="InterPro" id="IPR022712">
    <property type="entry name" value="Beta_Casp"/>
</dbReference>
<dbReference type="CDD" id="cd16295">
    <property type="entry name" value="TTHA0252-CPSF-like_MBL-fold"/>
    <property type="match status" value="1"/>
</dbReference>
<dbReference type="RefSeq" id="WP_067616415.1">
    <property type="nucleotide sequence ID" value="NZ_MAGO01000003.1"/>
</dbReference>
<dbReference type="Proteomes" id="UP000093080">
    <property type="component" value="Unassembled WGS sequence"/>
</dbReference>
<keyword evidence="5" id="KW-1185">Reference proteome</keyword>
<dbReference type="SMART" id="SM00849">
    <property type="entry name" value="Lactamase_B"/>
    <property type="match status" value="1"/>
</dbReference>
<dbReference type="EMBL" id="MAGO01000003">
    <property type="protein sequence ID" value="OCC15776.1"/>
    <property type="molecule type" value="Genomic_DNA"/>
</dbReference>
<accession>A0A1B9F780</accession>
<evidence type="ECO:0000256" key="1">
    <source>
        <dbReference type="ARBA" id="ARBA00022801"/>
    </source>
</evidence>
<reference evidence="4 5" key="1">
    <citation type="submission" date="2016-06" db="EMBL/GenBank/DDBJ databases">
        <title>Respiratory ammonification of nitrate coupled to the oxidation of elemental sulfur in deep-sea autotrophic thermophilic bacteria.</title>
        <authorList>
            <person name="Slobodkina G.B."/>
            <person name="Mardanov A.V."/>
            <person name="Ravin N.V."/>
            <person name="Frolova A.A."/>
            <person name="Viryasiv M.B."/>
            <person name="Chernyh N.A."/>
            <person name="Bonch-Osmolovskaya E.A."/>
            <person name="Slobodkin A.I."/>
        </authorList>
    </citation>
    <scope>NUCLEOTIDE SEQUENCE [LARGE SCALE GENOMIC DNA]</scope>
    <source>
        <strain evidence="4 5">S69</strain>
    </source>
</reference>